<evidence type="ECO:0000256" key="6">
    <source>
        <dbReference type="ARBA" id="ARBA00025737"/>
    </source>
</evidence>
<dbReference type="GO" id="GO:0005829">
    <property type="term" value="C:cytosol"/>
    <property type="evidence" value="ECO:0007669"/>
    <property type="project" value="TreeGrafter"/>
</dbReference>
<comment type="caution">
    <text evidence="9">The sequence shown here is derived from an EMBL/GenBank/DDBJ whole genome shotgun (WGS) entry which is preliminary data.</text>
</comment>
<keyword evidence="3" id="KW-0479">Metal-binding</keyword>
<evidence type="ECO:0000313" key="10">
    <source>
        <dbReference type="Proteomes" id="UP000308697"/>
    </source>
</evidence>
<dbReference type="Pfam" id="PF21105">
    <property type="entry name" value="DyP_N"/>
    <property type="match status" value="1"/>
</dbReference>
<dbReference type="SUPFAM" id="SSF54909">
    <property type="entry name" value="Dimeric alpha+beta barrel"/>
    <property type="match status" value="1"/>
</dbReference>
<dbReference type="PANTHER" id="PTHR30521:SF5">
    <property type="entry name" value="BLR4509 PROTEIN"/>
    <property type="match status" value="1"/>
</dbReference>
<gene>
    <name evidence="9" type="ORF">FCH28_13545</name>
</gene>
<organism evidence="9 10">
    <name type="scientific">Streptomyces piniterrae</name>
    <dbReference type="NCBI Taxonomy" id="2571125"/>
    <lineage>
        <taxon>Bacteria</taxon>
        <taxon>Bacillati</taxon>
        <taxon>Actinomycetota</taxon>
        <taxon>Actinomycetes</taxon>
        <taxon>Kitasatosporales</taxon>
        <taxon>Streptomycetaceae</taxon>
        <taxon>Streptomyces</taxon>
    </lineage>
</organism>
<evidence type="ECO:0000259" key="7">
    <source>
        <dbReference type="Pfam" id="PF20628"/>
    </source>
</evidence>
<feature type="domain" description="Dyp-type peroxidase C-terminal" evidence="7">
    <location>
        <begin position="334"/>
        <end position="492"/>
    </location>
</feature>
<dbReference type="PANTHER" id="PTHR30521">
    <property type="entry name" value="DEFERROCHELATASE/PEROXIDASE"/>
    <property type="match status" value="1"/>
</dbReference>
<keyword evidence="5" id="KW-0408">Iron</keyword>
<evidence type="ECO:0000313" key="9">
    <source>
        <dbReference type="EMBL" id="TJZ54202.1"/>
    </source>
</evidence>
<evidence type="ECO:0000256" key="5">
    <source>
        <dbReference type="ARBA" id="ARBA00023004"/>
    </source>
</evidence>
<feature type="domain" description="DyP dimeric alpha+beta barrel" evidence="8">
    <location>
        <begin position="105"/>
        <end position="270"/>
    </location>
</feature>
<dbReference type="Proteomes" id="UP000308697">
    <property type="component" value="Unassembled WGS sequence"/>
</dbReference>
<dbReference type="InterPro" id="IPR049509">
    <property type="entry name" value="DyP_N"/>
</dbReference>
<comment type="similarity">
    <text evidence="6">Belongs to the DyP-type peroxidase family.</text>
</comment>
<dbReference type="AlphaFoldDB" id="A0A4U0NKA6"/>
<keyword evidence="4" id="KW-0560">Oxidoreductase</keyword>
<dbReference type="InterPro" id="IPR048328">
    <property type="entry name" value="Dyp_perox_C"/>
</dbReference>
<proteinExistence type="inferred from homology"/>
<dbReference type="InterPro" id="IPR006314">
    <property type="entry name" value="Dyp_peroxidase"/>
</dbReference>
<dbReference type="Pfam" id="PF20628">
    <property type="entry name" value="Dyp_perox_C"/>
    <property type="match status" value="1"/>
</dbReference>
<sequence>MSDAEWLFCGYAADMSRKQGGDAASICVICHGHMGESHERTDDPGAPTVVSGPRQGTRKARLCRLLTPNRKEPSMAIDFDAESGIGPKDPKKGELTTEEKALLGDIQGNILKSHGRDHSQHLFLKFDTTKANEARAWLVQLATKKVTSALKQWDESLTRAEIFEKSMKKQDPEAYRSDELAKKGSSIFINVMLSAKGYDALGLSSKKPKDATFCGGAAGAVSRLADPARKDWEAPYDTADLHALVIVADDDPGRVDAEAKAIAASLKGGTVVSTEVGKALRRGKNGPVHEHFGFVDGVSNPLFFAKDIPQKSDDIKRWNPGAGLNLALAKDPGGKATTGYGSFLVYRKLEQDINQFNKDRHELAKALAKEDQRTEPNHADWQLAGAYMVGRFPDGFPVSEKATPEGANNDIPNNFNFDADTKGLKCPFQSHIRKTNPRGDTTKLGETLKKERTHRISRRAISYEKKGKVGLLFLCVQKNIETQFEFMQKLWVNNPTFVQQNPRTGLDPLIGQGTPESQQWPAKYGSEKKIPLSLQQSVHMRGGEYFFLPSMSCLMSMATTS</sequence>
<protein>
    <submittedName>
        <fullName evidence="9">Peroxidase</fullName>
    </submittedName>
</protein>
<dbReference type="InterPro" id="IPR011008">
    <property type="entry name" value="Dimeric_a/b-barrel"/>
</dbReference>
<dbReference type="GO" id="GO:0004601">
    <property type="term" value="F:peroxidase activity"/>
    <property type="evidence" value="ECO:0007669"/>
    <property type="project" value="UniProtKB-KW"/>
</dbReference>
<accession>A0A4U0NKA6</accession>
<comment type="cofactor">
    <cofactor evidence="1">
        <name>heme b</name>
        <dbReference type="ChEBI" id="CHEBI:60344"/>
    </cofactor>
</comment>
<evidence type="ECO:0000259" key="8">
    <source>
        <dbReference type="Pfam" id="PF21105"/>
    </source>
</evidence>
<name>A0A4U0NKA6_9ACTN</name>
<dbReference type="GO" id="GO:0020037">
    <property type="term" value="F:heme binding"/>
    <property type="evidence" value="ECO:0007669"/>
    <property type="project" value="InterPro"/>
</dbReference>
<dbReference type="EMBL" id="SUMB01000004">
    <property type="protein sequence ID" value="TJZ54202.1"/>
    <property type="molecule type" value="Genomic_DNA"/>
</dbReference>
<keyword evidence="2 9" id="KW-0575">Peroxidase</keyword>
<evidence type="ECO:0000256" key="4">
    <source>
        <dbReference type="ARBA" id="ARBA00023002"/>
    </source>
</evidence>
<evidence type="ECO:0000256" key="2">
    <source>
        <dbReference type="ARBA" id="ARBA00022559"/>
    </source>
</evidence>
<evidence type="ECO:0000256" key="3">
    <source>
        <dbReference type="ARBA" id="ARBA00022723"/>
    </source>
</evidence>
<reference evidence="9 10" key="1">
    <citation type="submission" date="2019-04" db="EMBL/GenBank/DDBJ databases">
        <title>Streptomyces piniterrae sp. nov., a heliquinomycin-producing actinomycete isolated from rhizosphere soil of Pinus yunnanensis.</title>
        <authorList>
            <person name="Zhuang X."/>
            <person name="Zhao J."/>
        </authorList>
    </citation>
    <scope>NUCLEOTIDE SEQUENCE [LARGE SCALE GENOMIC DNA]</scope>
    <source>
        <strain evidence="10">jys28</strain>
    </source>
</reference>
<evidence type="ECO:0000256" key="1">
    <source>
        <dbReference type="ARBA" id="ARBA00001970"/>
    </source>
</evidence>
<keyword evidence="10" id="KW-1185">Reference proteome</keyword>
<dbReference type="PROSITE" id="PS51404">
    <property type="entry name" value="DYP_PEROXIDASE"/>
    <property type="match status" value="1"/>
</dbReference>
<dbReference type="GO" id="GO:0046872">
    <property type="term" value="F:metal ion binding"/>
    <property type="evidence" value="ECO:0007669"/>
    <property type="project" value="UniProtKB-KW"/>
</dbReference>